<evidence type="ECO:0000313" key="1">
    <source>
        <dbReference type="EMBL" id="QOR57212.1"/>
    </source>
</evidence>
<keyword evidence="2" id="KW-1185">Reference proteome</keyword>
<dbReference type="EMBL" id="MT774401">
    <property type="protein sequence ID" value="QOR57212.1"/>
    <property type="molecule type" value="Genomic_DNA"/>
</dbReference>
<dbReference type="RefSeq" id="YP_010112664.1">
    <property type="nucleotide sequence ID" value="NC_055894.1"/>
</dbReference>
<reference evidence="1 2" key="1">
    <citation type="submission" date="2020-07" db="EMBL/GenBank/DDBJ databases">
        <title>Taxonomic proposal: Crassvirales, a new order of highly abundant and diverse bacterial viruses.</title>
        <authorList>
            <person name="Shkoporov A.N."/>
            <person name="Stockdale S.R."/>
            <person name="Guerin E."/>
            <person name="Ross R.P."/>
            <person name="Hill C."/>
        </authorList>
    </citation>
    <scope>NUCLEOTIDE SEQUENCE [LARGE SCALE GENOMIC DNA]</scope>
</reference>
<sequence length="68" mass="8056">MEKNEQKKADRIEYVFRNKTYIATPELSKGCCVGCAFVNNMNCANFKDRMDICHKGYIFKRKFNHIDE</sequence>
<name>A0A7M1RTT2_9CAUD</name>
<dbReference type="KEGG" id="vg:65131144"/>
<proteinExistence type="predicted"/>
<protein>
    <submittedName>
        <fullName evidence="1">Uncharacterized protein</fullName>
    </submittedName>
</protein>
<dbReference type="Proteomes" id="UP000593734">
    <property type="component" value="Segment"/>
</dbReference>
<accession>A0A7M1RTT2</accession>
<organism evidence="1 2">
    <name type="scientific">uncultured phage cr6_1</name>
    <dbReference type="NCBI Taxonomy" id="2772085"/>
    <lineage>
        <taxon>Viruses</taxon>
        <taxon>Duplodnaviria</taxon>
        <taxon>Heunggongvirae</taxon>
        <taxon>Uroviricota</taxon>
        <taxon>Caudoviricetes</taxon>
        <taxon>Crassvirales</taxon>
        <taxon>Suoliviridae</taxon>
        <taxon>Bearivirinae</taxon>
        <taxon>Afonbuvirus</taxon>
        <taxon>Afonbuvirus faecalis</taxon>
    </lineage>
</organism>
<dbReference type="GeneID" id="65131144"/>
<evidence type="ECO:0000313" key="2">
    <source>
        <dbReference type="Proteomes" id="UP000593734"/>
    </source>
</evidence>